<evidence type="ECO:0000256" key="1">
    <source>
        <dbReference type="SAM" id="MobiDB-lite"/>
    </source>
</evidence>
<evidence type="ECO:0000256" key="2">
    <source>
        <dbReference type="SAM" id="Phobius"/>
    </source>
</evidence>
<sequence>ERGGSWLPPDGSGDAEARARALLVPVAEPRPEPAPDAVAPVLPGRPDPQRPQVRREEPLTEETGPPCPWCATGNRPDRHFCRRCAMSLNDRPGGGRVRLPWWRRLFSGRKEAPWAGERPRLRRGLGWILPLIGWGLLAALIVYAVVQAPTAIQAVKDHFAKRAPLEPTSFAASRSFPGHKPELAFDKLSNTYWGPGVRGAGEGEWIEARFDSPVNHLDVLITPGVSKRADKLSESARPRVLEVEITKADGKKETREITLDQGIQGSAQRRSFRVRDVRTVRMTIRSSYGAAEDKQVAIAEIEFFGPSTRSY</sequence>
<feature type="region of interest" description="Disordered" evidence="1">
    <location>
        <begin position="1"/>
        <end position="64"/>
    </location>
</feature>
<dbReference type="RefSeq" id="WP_408055797.1">
    <property type="nucleotide sequence ID" value="NZ_WHPN01000260.1"/>
</dbReference>
<keyword evidence="5" id="KW-1185">Reference proteome</keyword>
<dbReference type="InterPro" id="IPR008979">
    <property type="entry name" value="Galactose-bd-like_sf"/>
</dbReference>
<comment type="caution">
    <text evidence="4">The sequence shown here is derived from an EMBL/GenBank/DDBJ whole genome shotgun (WGS) entry which is preliminary data.</text>
</comment>
<feature type="transmembrane region" description="Helical" evidence="2">
    <location>
        <begin position="127"/>
        <end position="146"/>
    </location>
</feature>
<gene>
    <name evidence="4" type="ORF">GCU69_12000</name>
</gene>
<keyword evidence="2" id="KW-1133">Transmembrane helix</keyword>
<feature type="domain" description="NAD glycohydrolase translocation F5/8 type C" evidence="3">
    <location>
        <begin position="179"/>
        <end position="303"/>
    </location>
</feature>
<dbReference type="Gene3D" id="2.60.120.260">
    <property type="entry name" value="Galactose-binding domain-like"/>
    <property type="match status" value="1"/>
</dbReference>
<dbReference type="Pfam" id="PF25302">
    <property type="entry name" value="NADase_transloc"/>
    <property type="match status" value="1"/>
</dbReference>
<proteinExistence type="predicted"/>
<dbReference type="InterPro" id="IPR057561">
    <property type="entry name" value="NADase_transloc"/>
</dbReference>
<dbReference type="EMBL" id="WHPN01000260">
    <property type="protein sequence ID" value="KAF4408850.1"/>
    <property type="molecule type" value="Genomic_DNA"/>
</dbReference>
<reference evidence="4 5" key="1">
    <citation type="submission" date="2019-10" db="EMBL/GenBank/DDBJ databases">
        <title>Streptomyces tenebrisbrunneis sp.nov., an endogenous actinomycete isolated from of Lycium ruthenicum.</title>
        <authorList>
            <person name="Ma L."/>
        </authorList>
    </citation>
    <scope>NUCLEOTIDE SEQUENCE [LARGE SCALE GENOMIC DNA]</scope>
    <source>
        <strain evidence="4 5">TRM 66187</strain>
    </source>
</reference>
<dbReference type="Proteomes" id="UP000621266">
    <property type="component" value="Unassembled WGS sequence"/>
</dbReference>
<evidence type="ECO:0000259" key="3">
    <source>
        <dbReference type="Pfam" id="PF25302"/>
    </source>
</evidence>
<keyword evidence="2" id="KW-0472">Membrane</keyword>
<evidence type="ECO:0000313" key="5">
    <source>
        <dbReference type="Proteomes" id="UP000621266"/>
    </source>
</evidence>
<organism evidence="4 5">
    <name type="scientific">Streptomyces lycii</name>
    <dbReference type="NCBI Taxonomy" id="2654337"/>
    <lineage>
        <taxon>Bacteria</taxon>
        <taxon>Bacillati</taxon>
        <taxon>Actinomycetota</taxon>
        <taxon>Actinomycetes</taxon>
        <taxon>Kitasatosporales</taxon>
        <taxon>Streptomycetaceae</taxon>
        <taxon>Streptomyces</taxon>
    </lineage>
</organism>
<name>A0ABQ7FJJ9_9ACTN</name>
<protein>
    <submittedName>
        <fullName evidence="4">Zinc ribbon domain-containing protein</fullName>
    </submittedName>
</protein>
<evidence type="ECO:0000313" key="4">
    <source>
        <dbReference type="EMBL" id="KAF4408850.1"/>
    </source>
</evidence>
<accession>A0ABQ7FJJ9</accession>
<keyword evidence="2" id="KW-0812">Transmembrane</keyword>
<dbReference type="NCBIfam" id="NF047619">
    <property type="entry name" value="NADase_discoid"/>
    <property type="match status" value="1"/>
</dbReference>
<dbReference type="SUPFAM" id="SSF49785">
    <property type="entry name" value="Galactose-binding domain-like"/>
    <property type="match status" value="1"/>
</dbReference>
<feature type="non-terminal residue" evidence="4">
    <location>
        <position position="1"/>
    </location>
</feature>